<evidence type="ECO:0000259" key="6">
    <source>
        <dbReference type="PROSITE" id="PS50089"/>
    </source>
</evidence>
<dbReference type="InterPro" id="IPR000315">
    <property type="entry name" value="Znf_B-box"/>
</dbReference>
<dbReference type="CDD" id="cd16579">
    <property type="entry name" value="RING-HC_PML_C-V"/>
    <property type="match status" value="1"/>
</dbReference>
<dbReference type="GeneID" id="111113289"/>
<dbReference type="InterPro" id="IPR011042">
    <property type="entry name" value="6-blade_b-propeller_TolB-like"/>
</dbReference>
<evidence type="ECO:0000256" key="3">
    <source>
        <dbReference type="ARBA" id="ARBA00022833"/>
    </source>
</evidence>
<dbReference type="PROSITE" id="PS00518">
    <property type="entry name" value="ZF_RING_1"/>
    <property type="match status" value="1"/>
</dbReference>
<dbReference type="GO" id="GO:0061630">
    <property type="term" value="F:ubiquitin protein ligase activity"/>
    <property type="evidence" value="ECO:0007669"/>
    <property type="project" value="TreeGrafter"/>
</dbReference>
<dbReference type="KEGG" id="cvn:111113289"/>
<feature type="domain" description="RING-type" evidence="6">
    <location>
        <begin position="16"/>
        <end position="63"/>
    </location>
</feature>
<dbReference type="GO" id="GO:0008270">
    <property type="term" value="F:zinc ion binding"/>
    <property type="evidence" value="ECO:0007669"/>
    <property type="project" value="UniProtKB-KW"/>
</dbReference>
<accession>A0A8B8BUT9</accession>
<evidence type="ECO:0000256" key="2">
    <source>
        <dbReference type="ARBA" id="ARBA00022771"/>
    </source>
</evidence>
<dbReference type="InterPro" id="IPR013083">
    <property type="entry name" value="Znf_RING/FYVE/PHD"/>
</dbReference>
<keyword evidence="2 4" id="KW-0863">Zinc-finger</keyword>
<dbReference type="Gene3D" id="3.30.160.60">
    <property type="entry name" value="Classic Zinc Finger"/>
    <property type="match status" value="1"/>
</dbReference>
<evidence type="ECO:0000256" key="1">
    <source>
        <dbReference type="ARBA" id="ARBA00022723"/>
    </source>
</evidence>
<gene>
    <name evidence="9" type="primary">LOC111113289</name>
</gene>
<reference evidence="9" key="1">
    <citation type="submission" date="2025-08" db="UniProtKB">
        <authorList>
            <consortium name="RefSeq"/>
        </authorList>
    </citation>
    <scope>IDENTIFICATION</scope>
    <source>
        <tissue evidence="9">Whole sample</tissue>
    </source>
</reference>
<dbReference type="CDD" id="cd19757">
    <property type="entry name" value="Bbox1"/>
    <property type="match status" value="1"/>
</dbReference>
<dbReference type="GO" id="GO:0005654">
    <property type="term" value="C:nucleoplasm"/>
    <property type="evidence" value="ECO:0007669"/>
    <property type="project" value="TreeGrafter"/>
</dbReference>
<dbReference type="Gene3D" id="3.30.40.10">
    <property type="entry name" value="Zinc/RING finger domain, C3HC4 (zinc finger)"/>
    <property type="match status" value="1"/>
</dbReference>
<evidence type="ECO:0000256" key="4">
    <source>
        <dbReference type="PROSITE-ProRule" id="PRU00024"/>
    </source>
</evidence>
<sequence length="628" mass="71629">MATSSNFDFSVDLTICSVCLERYKTPRILPCAHNLCHCCLSAHIKTSCENSDPPLGFSCPICNMFVPGPGTLGQYPTKDWANYFPENVFLNLNAGKLASVSSIYCNPCERDGEKDIQAESWCLECTDAMCKRCIRSHKKFKKLQSHQLIPLTSSETNVEINFQETEKKLECCQIHTKRNIEFLCNTHHVLCCSLCIIQEHRRCKDPLTITQIADACSEEEKTELIWDIKQLEQKIDSLLQGEKQNIAHLEFKTDIFAEEIQKMTEEMVNQLKNMEEEYLNQLAKCSKEGKQNIQKSVGSLEQRKMYLLYWLKILTTNTEDETKERHFIKLRKTKQAIEEIARLPLMRSNIDLKTKMSGGIEKIYSLGALFNVQTTVNHVNINDIQREVILDEAMFKVEMDAIYGGCFLPNGRLLLCDNSSPRCLIFMENGSLEQEVELPGNPWDAFVESDGRILITIPGAQRIVVLQQNTLAIENTIEMSCACRGISKIEDRYLIGTRGFIEEFSSKFTPLKSRSVDITDDIAVDKSGCVVFGDNGTSTITKEDKDHNVLFTYKANRFAAPIGLAIDNYGFIYVNYREDDSIHIPSIDGHLMKILKFTGPQCVKFEENSQRFFVVISERIVIIFKTSW</sequence>
<dbReference type="InterPro" id="IPR047153">
    <property type="entry name" value="TRIM45/56/19-like"/>
</dbReference>
<dbReference type="PROSITE" id="PS50119">
    <property type="entry name" value="ZF_BBOX"/>
    <property type="match status" value="1"/>
</dbReference>
<dbReference type="InterPro" id="IPR017907">
    <property type="entry name" value="Znf_RING_CS"/>
</dbReference>
<dbReference type="RefSeq" id="XP_022307123.1">
    <property type="nucleotide sequence ID" value="XM_022451415.1"/>
</dbReference>
<evidence type="ECO:0000256" key="5">
    <source>
        <dbReference type="SAM" id="Coils"/>
    </source>
</evidence>
<evidence type="ECO:0000313" key="8">
    <source>
        <dbReference type="Proteomes" id="UP000694844"/>
    </source>
</evidence>
<keyword evidence="3" id="KW-0862">Zinc</keyword>
<dbReference type="OrthoDB" id="6145695at2759"/>
<feature type="coiled-coil region" evidence="5">
    <location>
        <begin position="257"/>
        <end position="288"/>
    </location>
</feature>
<dbReference type="PANTHER" id="PTHR25462">
    <property type="entry name" value="BONUS, ISOFORM C-RELATED"/>
    <property type="match status" value="1"/>
</dbReference>
<dbReference type="PROSITE" id="PS50089">
    <property type="entry name" value="ZF_RING_2"/>
    <property type="match status" value="1"/>
</dbReference>
<dbReference type="Pfam" id="PF22586">
    <property type="entry name" value="ANCHR-like_BBOX"/>
    <property type="match status" value="1"/>
</dbReference>
<evidence type="ECO:0000259" key="7">
    <source>
        <dbReference type="PROSITE" id="PS50119"/>
    </source>
</evidence>
<dbReference type="Gene3D" id="2.120.10.30">
    <property type="entry name" value="TolB, C-terminal domain"/>
    <property type="match status" value="1"/>
</dbReference>
<proteinExistence type="predicted"/>
<dbReference type="SMART" id="SM00184">
    <property type="entry name" value="RING"/>
    <property type="match status" value="1"/>
</dbReference>
<dbReference type="AlphaFoldDB" id="A0A8B8BUT9"/>
<organism evidence="8 9">
    <name type="scientific">Crassostrea virginica</name>
    <name type="common">Eastern oyster</name>
    <dbReference type="NCBI Taxonomy" id="6565"/>
    <lineage>
        <taxon>Eukaryota</taxon>
        <taxon>Metazoa</taxon>
        <taxon>Spiralia</taxon>
        <taxon>Lophotrochozoa</taxon>
        <taxon>Mollusca</taxon>
        <taxon>Bivalvia</taxon>
        <taxon>Autobranchia</taxon>
        <taxon>Pteriomorphia</taxon>
        <taxon>Ostreida</taxon>
        <taxon>Ostreoidea</taxon>
        <taxon>Ostreidae</taxon>
        <taxon>Crassostrea</taxon>
    </lineage>
</organism>
<dbReference type="SUPFAM" id="SSF57850">
    <property type="entry name" value="RING/U-box"/>
    <property type="match status" value="1"/>
</dbReference>
<dbReference type="SUPFAM" id="SSF101898">
    <property type="entry name" value="NHL repeat"/>
    <property type="match status" value="1"/>
</dbReference>
<dbReference type="InterPro" id="IPR001841">
    <property type="entry name" value="Znf_RING"/>
</dbReference>
<keyword evidence="5" id="KW-0175">Coiled coil</keyword>
<evidence type="ECO:0000313" key="9">
    <source>
        <dbReference type="RefSeq" id="XP_022307123.1"/>
    </source>
</evidence>
<protein>
    <submittedName>
        <fullName evidence="9">Tripartite motif-containing protein 45-like</fullName>
    </submittedName>
</protein>
<name>A0A8B8BUT9_CRAVI</name>
<dbReference type="PANTHER" id="PTHR25462:SF305">
    <property type="entry name" value="RING-TYPE DOMAIN-CONTAINING PROTEIN"/>
    <property type="match status" value="1"/>
</dbReference>
<keyword evidence="1" id="KW-0479">Metal-binding</keyword>
<feature type="domain" description="B box-type" evidence="7">
    <location>
        <begin position="100"/>
        <end position="151"/>
    </location>
</feature>
<dbReference type="Proteomes" id="UP000694844">
    <property type="component" value="Chromosome 9"/>
</dbReference>
<keyword evidence="8" id="KW-1185">Reference proteome</keyword>